<organism evidence="2 3">
    <name type="scientific">Acinetobacter guerrae</name>
    <dbReference type="NCBI Taxonomy" id="1843371"/>
    <lineage>
        <taxon>Bacteria</taxon>
        <taxon>Pseudomonadati</taxon>
        <taxon>Pseudomonadota</taxon>
        <taxon>Gammaproteobacteria</taxon>
        <taxon>Moraxellales</taxon>
        <taxon>Moraxellaceae</taxon>
        <taxon>Acinetobacter</taxon>
    </lineage>
</organism>
<evidence type="ECO:0000313" key="2">
    <source>
        <dbReference type="EMBL" id="RKG34464.1"/>
    </source>
</evidence>
<dbReference type="Pfam" id="PF07077">
    <property type="entry name" value="DUF1345"/>
    <property type="match status" value="1"/>
</dbReference>
<dbReference type="Proteomes" id="UP000269001">
    <property type="component" value="Unassembled WGS sequence"/>
</dbReference>
<comment type="caution">
    <text evidence="2">The sequence shown here is derived from an EMBL/GenBank/DDBJ whole genome shotgun (WGS) entry which is preliminary data.</text>
</comment>
<protein>
    <submittedName>
        <fullName evidence="2">DUF1345 domain-containing protein</fullName>
    </submittedName>
</protein>
<dbReference type="InterPro" id="IPR009781">
    <property type="entry name" value="DUF1345"/>
</dbReference>
<sequence>MSFFLHRLKSGIHNRPQFFLALLIGIVISLILTIITLWHWSTIILFSWNISVGIYLIHVKKMMWQADHSAMQTQAKKQDESKWVIMMLVILALLMCLIAIVMQLSSITKNTPFQYWHLGLALLTIISAWLFMHTAFALHYAHDFYIARSYGKEDGLDFPKTRDPMYPDFVYFSYIIGTSAQTADVSITSQHMRLLNIFHAMLAFGFNTTILAICINIAASFISG</sequence>
<dbReference type="EMBL" id="RAXU01000006">
    <property type="protein sequence ID" value="RKG34464.1"/>
    <property type="molecule type" value="Genomic_DNA"/>
</dbReference>
<feature type="transmembrane region" description="Helical" evidence="1">
    <location>
        <begin position="46"/>
        <end position="63"/>
    </location>
</feature>
<keyword evidence="1" id="KW-1133">Transmembrane helix</keyword>
<keyword evidence="1" id="KW-0472">Membrane</keyword>
<proteinExistence type="predicted"/>
<evidence type="ECO:0000313" key="3">
    <source>
        <dbReference type="Proteomes" id="UP000269001"/>
    </source>
</evidence>
<gene>
    <name evidence="2" type="ORF">D7V21_06845</name>
</gene>
<feature type="transmembrane region" description="Helical" evidence="1">
    <location>
        <begin position="197"/>
        <end position="222"/>
    </location>
</feature>
<accession>A0A3A8EWM5</accession>
<dbReference type="RefSeq" id="WP_120369772.1">
    <property type="nucleotide sequence ID" value="NZ_RAXU01000006.1"/>
</dbReference>
<evidence type="ECO:0000256" key="1">
    <source>
        <dbReference type="SAM" id="Phobius"/>
    </source>
</evidence>
<keyword evidence="1" id="KW-0812">Transmembrane</keyword>
<feature type="transmembrane region" description="Helical" evidence="1">
    <location>
        <begin position="20"/>
        <end position="40"/>
    </location>
</feature>
<name>A0A3A8EWM5_9GAMM</name>
<dbReference type="AlphaFoldDB" id="A0A3A8EWM5"/>
<feature type="transmembrane region" description="Helical" evidence="1">
    <location>
        <begin position="83"/>
        <end position="104"/>
    </location>
</feature>
<keyword evidence="3" id="KW-1185">Reference proteome</keyword>
<reference evidence="2 3" key="1">
    <citation type="submission" date="2018-09" db="EMBL/GenBank/DDBJ databases">
        <title>The draft genome of Acinetobacter spp. strains.</title>
        <authorList>
            <person name="Qin J."/>
            <person name="Feng Y."/>
            <person name="Zong Z."/>
        </authorList>
    </citation>
    <scope>NUCLEOTIDE SEQUENCE [LARGE SCALE GENOMIC DNA]</scope>
    <source>
        <strain evidence="2 3">WCHAc060096</strain>
    </source>
</reference>
<feature type="transmembrane region" description="Helical" evidence="1">
    <location>
        <begin position="116"/>
        <end position="138"/>
    </location>
</feature>